<dbReference type="PROSITE" id="PS50110">
    <property type="entry name" value="RESPONSE_REGULATORY"/>
    <property type="match status" value="1"/>
</dbReference>
<feature type="domain" description="Response regulatory" evidence="2">
    <location>
        <begin position="11"/>
        <end position="136"/>
    </location>
</feature>
<dbReference type="InterPro" id="IPR001789">
    <property type="entry name" value="Sig_transdc_resp-reg_receiver"/>
</dbReference>
<comment type="caution">
    <text evidence="4">The sequence shown here is derived from an EMBL/GenBank/DDBJ whole genome shotgun (WGS) entry which is preliminary data.</text>
</comment>
<dbReference type="GO" id="GO:0000160">
    <property type="term" value="P:phosphorelay signal transduction system"/>
    <property type="evidence" value="ECO:0007669"/>
    <property type="project" value="InterPro"/>
</dbReference>
<organism evidence="4">
    <name type="scientific">Methanobacterium veterum</name>
    <dbReference type="NCBI Taxonomy" id="408577"/>
    <lineage>
        <taxon>Archaea</taxon>
        <taxon>Methanobacteriati</taxon>
        <taxon>Methanobacteriota</taxon>
        <taxon>Methanomada group</taxon>
        <taxon>Methanobacteria</taxon>
        <taxon>Methanobacteriales</taxon>
        <taxon>Methanobacteriaceae</taxon>
        <taxon>Methanobacterium</taxon>
    </lineage>
</organism>
<dbReference type="InterPro" id="IPR052893">
    <property type="entry name" value="TCS_response_regulator"/>
</dbReference>
<dbReference type="InterPro" id="IPR011006">
    <property type="entry name" value="CheY-like_superfamily"/>
</dbReference>
<dbReference type="CDD" id="cd17557">
    <property type="entry name" value="REC_Rcp-like"/>
    <property type="match status" value="1"/>
</dbReference>
<dbReference type="PANTHER" id="PTHR44520:SF2">
    <property type="entry name" value="RESPONSE REGULATOR RCP1"/>
    <property type="match status" value="1"/>
</dbReference>
<dbReference type="Gene3D" id="3.40.50.2300">
    <property type="match status" value="1"/>
</dbReference>
<dbReference type="SMART" id="SM00448">
    <property type="entry name" value="REC"/>
    <property type="match status" value="1"/>
</dbReference>
<proteinExistence type="predicted"/>
<dbReference type="EMBL" id="JAPVES010000030">
    <property type="protein sequence ID" value="MCZ3373487.1"/>
    <property type="molecule type" value="Genomic_DNA"/>
</dbReference>
<sequence length="142" mass="16639">MDIKANDEPVNILLIEDNNMDIRMIKEIFKEFKTKTKINSITNGIEALKYLNKKEKYQNEADPDLIILDLNIPLIDGFKVLKEIKTNGKLKDLPVIILTTSHNPEDFLKACKLQANCFMIKPLCFDEYNILLHHIEKYWLNF</sequence>
<evidence type="ECO:0000313" key="3">
    <source>
        <dbReference type="EMBL" id="MCZ3367365.1"/>
    </source>
</evidence>
<keyword evidence="1" id="KW-0597">Phosphoprotein</keyword>
<dbReference type="PANTHER" id="PTHR44520">
    <property type="entry name" value="RESPONSE REGULATOR RCP1-RELATED"/>
    <property type="match status" value="1"/>
</dbReference>
<dbReference type="Proteomes" id="UP001074446">
    <property type="component" value="Unassembled WGS sequence"/>
</dbReference>
<dbReference type="SUPFAM" id="SSF52172">
    <property type="entry name" value="CheY-like"/>
    <property type="match status" value="1"/>
</dbReference>
<feature type="modified residue" description="4-aspartylphosphate" evidence="1">
    <location>
        <position position="69"/>
    </location>
</feature>
<protein>
    <submittedName>
        <fullName evidence="4">Response regulator</fullName>
    </submittedName>
</protein>
<reference evidence="4" key="1">
    <citation type="submission" date="2022-12" db="EMBL/GenBank/DDBJ databases">
        <title>Reclassification of two methanogenic archaea species isolated from the Kolyma lowland permafrost.</title>
        <authorList>
            <person name="Trubitsyn V.E."/>
            <person name="Rivkina E.M."/>
            <person name="Shcherbakova V.A."/>
        </authorList>
    </citation>
    <scope>NUCLEOTIDE SEQUENCE</scope>
    <source>
        <strain evidence="3">M2</strain>
        <strain evidence="4">MK4</strain>
    </source>
</reference>
<evidence type="ECO:0000256" key="1">
    <source>
        <dbReference type="PROSITE-ProRule" id="PRU00169"/>
    </source>
</evidence>
<evidence type="ECO:0000259" key="2">
    <source>
        <dbReference type="PROSITE" id="PS50110"/>
    </source>
</evidence>
<accession>A0A9E5DPC5</accession>
<name>A0A9E5DPC5_9EURY</name>
<dbReference type="EMBL" id="JAPVER010000020">
    <property type="protein sequence ID" value="MCZ3367365.1"/>
    <property type="molecule type" value="Genomic_DNA"/>
</dbReference>
<evidence type="ECO:0000313" key="5">
    <source>
        <dbReference type="Proteomes" id="UP001068021"/>
    </source>
</evidence>
<dbReference type="Pfam" id="PF00072">
    <property type="entry name" value="Response_reg"/>
    <property type="match status" value="1"/>
</dbReference>
<dbReference type="AlphaFoldDB" id="A0A9E5DPC5"/>
<dbReference type="Proteomes" id="UP001068021">
    <property type="component" value="Unassembled WGS sequence"/>
</dbReference>
<keyword evidence="5" id="KW-1185">Reference proteome</keyword>
<dbReference type="RefSeq" id="WP_048082602.1">
    <property type="nucleotide sequence ID" value="NZ_JAPVER010000020.1"/>
</dbReference>
<evidence type="ECO:0000313" key="4">
    <source>
        <dbReference type="EMBL" id="MCZ3373487.1"/>
    </source>
</evidence>
<gene>
    <name evidence="4" type="ORF">O3H35_12640</name>
    <name evidence="3" type="ORF">O3H54_15850</name>
</gene>